<keyword evidence="11" id="KW-1185">Reference proteome</keyword>
<protein>
    <recommendedName>
        <fullName evidence="3">Flagellar assembly protein FliH</fullName>
    </recommendedName>
</protein>
<dbReference type="AlphaFoldDB" id="D6STA3"/>
<keyword evidence="10" id="KW-0969">Cilium</keyword>
<feature type="domain" description="Flagellar assembly protein FliH/Type III secretion system HrpE" evidence="9">
    <location>
        <begin position="99"/>
        <end position="227"/>
    </location>
</feature>
<dbReference type="GO" id="GO:0044781">
    <property type="term" value="P:bacterial-type flagellum organization"/>
    <property type="evidence" value="ECO:0007669"/>
    <property type="project" value="UniProtKB-KW"/>
</dbReference>
<dbReference type="SUPFAM" id="SSF160527">
    <property type="entry name" value="V-type ATPase subunit E-like"/>
    <property type="match status" value="1"/>
</dbReference>
<dbReference type="Pfam" id="PF02108">
    <property type="entry name" value="FliH"/>
    <property type="match status" value="1"/>
</dbReference>
<sequence length="242" mass="27567">MSLSDNTGKARMGRVIFGLQSRGLEEMDREAESAARTITPDQEQEFLGRVKEKAREKASEILNQAMQEASQMREDSVKQGYEEGLKNAKAEIEKQKKDLAQKFEKFLSQMHKEKKDICERHRENLVMVMQAGLEKVVGQKIDDDYARVMESLLREALEQMEQSRELTIKVHENDQELIKNLLAKAGDEHPELGKCKVRASRKIQKGGLVLESGQGMVDNTLDSRYSKVREVVDKISLKEDGS</sequence>
<keyword evidence="7" id="KW-1006">Bacterial flagellum protein export</keyword>
<evidence type="ECO:0000256" key="4">
    <source>
        <dbReference type="ARBA" id="ARBA00022448"/>
    </source>
</evidence>
<comment type="caution">
    <text evidence="10">The sequence shown here is derived from an EMBL/GenBank/DDBJ whole genome shotgun (WGS) entry which is preliminary data.</text>
</comment>
<dbReference type="GO" id="GO:0005829">
    <property type="term" value="C:cytosol"/>
    <property type="evidence" value="ECO:0007669"/>
    <property type="project" value="TreeGrafter"/>
</dbReference>
<keyword evidence="6" id="KW-0653">Protein transport</keyword>
<dbReference type="PANTHER" id="PTHR34982">
    <property type="entry name" value="YOP PROTEINS TRANSLOCATION PROTEIN L"/>
    <property type="match status" value="1"/>
</dbReference>
<dbReference type="InterPro" id="IPR038495">
    <property type="entry name" value="ATPase_E_C"/>
</dbReference>
<dbReference type="OrthoDB" id="5470636at2"/>
<evidence type="ECO:0000256" key="8">
    <source>
        <dbReference type="SAM" id="Coils"/>
    </source>
</evidence>
<keyword evidence="10" id="KW-0282">Flagellum</keyword>
<reference evidence="10" key="1">
    <citation type="submission" date="2010-05" db="EMBL/GenBank/DDBJ databases">
        <title>The draft genome of Desulfonatronospira thiodismutans ASO3-1.</title>
        <authorList>
            <consortium name="US DOE Joint Genome Institute (JGI-PGF)"/>
            <person name="Lucas S."/>
            <person name="Copeland A."/>
            <person name="Lapidus A."/>
            <person name="Cheng J.-F."/>
            <person name="Bruce D."/>
            <person name="Goodwin L."/>
            <person name="Pitluck S."/>
            <person name="Chertkov O."/>
            <person name="Brettin T."/>
            <person name="Detter J.C."/>
            <person name="Han C."/>
            <person name="Land M.L."/>
            <person name="Hauser L."/>
            <person name="Kyrpides N."/>
            <person name="Mikhailova N."/>
            <person name="Muyzer G."/>
            <person name="Woyke T."/>
        </authorList>
    </citation>
    <scope>NUCLEOTIDE SEQUENCE [LARGE SCALE GENOMIC DNA]</scope>
    <source>
        <strain evidence="10">ASO3-1</strain>
    </source>
</reference>
<dbReference type="EMBL" id="ACJN02000003">
    <property type="protein sequence ID" value="EFI33919.1"/>
    <property type="molecule type" value="Genomic_DNA"/>
</dbReference>
<feature type="coiled-coil region" evidence="8">
    <location>
        <begin position="55"/>
        <end position="109"/>
    </location>
</feature>
<dbReference type="Gene3D" id="3.30.2320.30">
    <property type="entry name" value="ATP synthase, E subunit, C-terminal"/>
    <property type="match status" value="1"/>
</dbReference>
<evidence type="ECO:0000313" key="11">
    <source>
        <dbReference type="Proteomes" id="UP000005496"/>
    </source>
</evidence>
<keyword evidence="4" id="KW-0813">Transport</keyword>
<dbReference type="PANTHER" id="PTHR34982:SF1">
    <property type="entry name" value="FLAGELLAR ASSEMBLY PROTEIN FLIH"/>
    <property type="match status" value="1"/>
</dbReference>
<comment type="similarity">
    <text evidence="2">Belongs to the FliH family.</text>
</comment>
<comment type="function">
    <text evidence="1">Needed for flagellar regrowth and assembly.</text>
</comment>
<evidence type="ECO:0000256" key="5">
    <source>
        <dbReference type="ARBA" id="ARBA00022795"/>
    </source>
</evidence>
<evidence type="ECO:0000313" key="10">
    <source>
        <dbReference type="EMBL" id="EFI33919.1"/>
    </source>
</evidence>
<evidence type="ECO:0000256" key="3">
    <source>
        <dbReference type="ARBA" id="ARBA00016507"/>
    </source>
</evidence>
<proteinExistence type="inferred from homology"/>
<dbReference type="Proteomes" id="UP000005496">
    <property type="component" value="Unassembled WGS sequence"/>
</dbReference>
<gene>
    <name evidence="10" type="ORF">Dthio_PD1258</name>
</gene>
<keyword evidence="10" id="KW-0966">Cell projection</keyword>
<accession>D6STA3</accession>
<dbReference type="InterPro" id="IPR051472">
    <property type="entry name" value="T3SS_Stator/FliH"/>
</dbReference>
<evidence type="ECO:0000256" key="6">
    <source>
        <dbReference type="ARBA" id="ARBA00022927"/>
    </source>
</evidence>
<dbReference type="eggNOG" id="COG1317">
    <property type="taxonomic scope" value="Bacteria"/>
</dbReference>
<evidence type="ECO:0000256" key="2">
    <source>
        <dbReference type="ARBA" id="ARBA00006602"/>
    </source>
</evidence>
<keyword evidence="5" id="KW-1005">Bacterial flagellum biogenesis</keyword>
<dbReference type="RefSeq" id="WP_008871268.1">
    <property type="nucleotide sequence ID" value="NZ_ACJN02000003.1"/>
</dbReference>
<evidence type="ECO:0000259" key="9">
    <source>
        <dbReference type="Pfam" id="PF02108"/>
    </source>
</evidence>
<evidence type="ECO:0000256" key="7">
    <source>
        <dbReference type="ARBA" id="ARBA00023225"/>
    </source>
</evidence>
<dbReference type="GO" id="GO:0015031">
    <property type="term" value="P:protein transport"/>
    <property type="evidence" value="ECO:0007669"/>
    <property type="project" value="UniProtKB-KW"/>
</dbReference>
<organism evidence="10 11">
    <name type="scientific">Desulfonatronospira thiodismutans ASO3-1</name>
    <dbReference type="NCBI Taxonomy" id="555779"/>
    <lineage>
        <taxon>Bacteria</taxon>
        <taxon>Pseudomonadati</taxon>
        <taxon>Thermodesulfobacteriota</taxon>
        <taxon>Desulfovibrionia</taxon>
        <taxon>Desulfovibrionales</taxon>
        <taxon>Desulfonatronovibrionaceae</taxon>
        <taxon>Desulfonatronospira</taxon>
    </lineage>
</organism>
<evidence type="ECO:0000256" key="1">
    <source>
        <dbReference type="ARBA" id="ARBA00003041"/>
    </source>
</evidence>
<dbReference type="InterPro" id="IPR018035">
    <property type="entry name" value="Flagellar_FliH/T3SS_HrpE"/>
</dbReference>
<keyword evidence="8" id="KW-0175">Coiled coil</keyword>
<name>D6STA3_9BACT</name>